<dbReference type="InterPro" id="IPR041522">
    <property type="entry name" value="CdaR_GGDEF"/>
</dbReference>
<name>A0A239NZP0_9ACTN</name>
<comment type="similarity">
    <text evidence="1">Belongs to the CdaR family.</text>
</comment>
<evidence type="ECO:0000313" key="4">
    <source>
        <dbReference type="EMBL" id="SNT60357.1"/>
    </source>
</evidence>
<evidence type="ECO:0000259" key="3">
    <source>
        <dbReference type="Pfam" id="PF17853"/>
    </source>
</evidence>
<dbReference type="Pfam" id="PF17853">
    <property type="entry name" value="GGDEF_2"/>
    <property type="match status" value="1"/>
</dbReference>
<sequence>MRLVLPARLRTRLSDYPQNGLVVAMNQMTIPQISPIPPMSLRWVAEHARLDVLAAPHGLDVEVGAPTILDPSAGAVVLAVGVDTPSARTELLRALGVAGAAAAVFRPPVEPGTLTEAERAGVALLTADHTLSWGRLHTSLQAASDLGPHEPLDDLFQLADTVAATVGGATTIEDPHNRVLAYSNLGHPTDPPRRQVILERRVPGEWVRNLRDAGVFHRLWRSEEVVKVAAFDAPGYRPRLAVAVRAGGEPLGSVWVVEGDRPLGVEAERALRSAADLVALDLLSSRAATHARGRGDAALLAVLDGRAASLLTREALGMAPVGAMAVIAFAPESSGMDGSAEEVAAARRVADFVTLTAAAYHRRVSCAVSGGRAYALVSDVDLARELAGKVVDRATATLRPAVRAGIGAAVSDLTEVVASRREADQVLNLLVGRAGPAVAGIDDVRARVTIERLRGLLREHPEFHGLSEGRLAALATQDAEKGTSWVATVRAYLDAFGDVAVAADRVGVHPNTFRYRLKRINEVFGLDLSDPDERLVVTLRLRLA</sequence>
<dbReference type="InterPro" id="IPR042070">
    <property type="entry name" value="PucR_C-HTH_sf"/>
</dbReference>
<dbReference type="PANTHER" id="PTHR33744">
    <property type="entry name" value="CARBOHYDRATE DIACID REGULATOR"/>
    <property type="match status" value="1"/>
</dbReference>
<dbReference type="InterPro" id="IPR051448">
    <property type="entry name" value="CdaR-like_regulators"/>
</dbReference>
<evidence type="ECO:0000256" key="1">
    <source>
        <dbReference type="ARBA" id="ARBA00006754"/>
    </source>
</evidence>
<dbReference type="AlphaFoldDB" id="A0A239NZP0"/>
<protein>
    <submittedName>
        <fullName evidence="4">Transcriptional regulator, CdaR family</fullName>
    </submittedName>
</protein>
<feature type="domain" description="CdaR GGDEF-like" evidence="3">
    <location>
        <begin position="314"/>
        <end position="428"/>
    </location>
</feature>
<accession>A0A239NZP0</accession>
<evidence type="ECO:0000313" key="5">
    <source>
        <dbReference type="Proteomes" id="UP000198282"/>
    </source>
</evidence>
<feature type="domain" description="PucR C-terminal helix-turn-helix" evidence="2">
    <location>
        <begin position="486"/>
        <end position="542"/>
    </location>
</feature>
<dbReference type="Proteomes" id="UP000198282">
    <property type="component" value="Unassembled WGS sequence"/>
</dbReference>
<reference evidence="4 5" key="1">
    <citation type="submission" date="2017-06" db="EMBL/GenBank/DDBJ databases">
        <authorList>
            <person name="Kim H.J."/>
            <person name="Triplett B.A."/>
        </authorList>
    </citation>
    <scope>NUCLEOTIDE SEQUENCE [LARGE SCALE GENOMIC DNA]</scope>
    <source>
        <strain evidence="4 5">CGMCC 4.2132</strain>
    </source>
</reference>
<dbReference type="Pfam" id="PF13556">
    <property type="entry name" value="HTH_30"/>
    <property type="match status" value="1"/>
</dbReference>
<evidence type="ECO:0000259" key="2">
    <source>
        <dbReference type="Pfam" id="PF13556"/>
    </source>
</evidence>
<proteinExistence type="inferred from homology"/>
<gene>
    <name evidence="4" type="ORF">SAMN05216276_107726</name>
</gene>
<organism evidence="4 5">
    <name type="scientific">Streptosporangium subroseum</name>
    <dbReference type="NCBI Taxonomy" id="106412"/>
    <lineage>
        <taxon>Bacteria</taxon>
        <taxon>Bacillati</taxon>
        <taxon>Actinomycetota</taxon>
        <taxon>Actinomycetes</taxon>
        <taxon>Streptosporangiales</taxon>
        <taxon>Streptosporangiaceae</taxon>
        <taxon>Streptosporangium</taxon>
    </lineage>
</organism>
<keyword evidence="5" id="KW-1185">Reference proteome</keyword>
<dbReference type="Gene3D" id="1.10.10.2840">
    <property type="entry name" value="PucR C-terminal helix-turn-helix domain"/>
    <property type="match status" value="1"/>
</dbReference>
<dbReference type="PANTHER" id="PTHR33744:SF17">
    <property type="entry name" value="CONSERVED PROTEIN"/>
    <property type="match status" value="1"/>
</dbReference>
<dbReference type="EMBL" id="FZOD01000077">
    <property type="protein sequence ID" value="SNT60357.1"/>
    <property type="molecule type" value="Genomic_DNA"/>
</dbReference>
<dbReference type="InterPro" id="IPR025736">
    <property type="entry name" value="PucR_C-HTH_dom"/>
</dbReference>